<dbReference type="Gene3D" id="1.20.1280.140">
    <property type="match status" value="1"/>
</dbReference>
<feature type="chain" id="PRO_5040434977" description="Hydrophobic surface binding protein" evidence="1">
    <location>
        <begin position="20"/>
        <end position="178"/>
    </location>
</feature>
<keyword evidence="3" id="KW-1185">Reference proteome</keyword>
<dbReference type="OrthoDB" id="3485059at2759"/>
<protein>
    <recommendedName>
        <fullName evidence="4">Hydrophobic surface binding protein</fullName>
    </recommendedName>
</protein>
<dbReference type="GO" id="GO:0005576">
    <property type="term" value="C:extracellular region"/>
    <property type="evidence" value="ECO:0007669"/>
    <property type="project" value="TreeGrafter"/>
</dbReference>
<accession>A0A9P3UN27</accession>
<dbReference type="Proteomes" id="UP001063166">
    <property type="component" value="Unassembled WGS sequence"/>
</dbReference>
<comment type="caution">
    <text evidence="2">The sequence shown here is derived from an EMBL/GenBank/DDBJ whole genome shotgun (WGS) entry which is preliminary data.</text>
</comment>
<dbReference type="EMBL" id="BRPK01000006">
    <property type="protein sequence ID" value="GLB38907.1"/>
    <property type="molecule type" value="Genomic_DNA"/>
</dbReference>
<reference evidence="2" key="1">
    <citation type="submission" date="2022-07" db="EMBL/GenBank/DDBJ databases">
        <title>The genome of Lyophyllum shimeji provides insight into the initial evolution of ectomycorrhizal fungal genome.</title>
        <authorList>
            <person name="Kobayashi Y."/>
            <person name="Shibata T."/>
            <person name="Hirakawa H."/>
            <person name="Shigenobu S."/>
            <person name="Nishiyama T."/>
            <person name="Yamada A."/>
            <person name="Hasebe M."/>
            <person name="Kawaguchi M."/>
        </authorList>
    </citation>
    <scope>NUCLEOTIDE SEQUENCE</scope>
    <source>
        <strain evidence="2">AT787</strain>
    </source>
</reference>
<dbReference type="PANTHER" id="PTHR38123">
    <property type="entry name" value="CELL WALL SERINE-THREONINE-RICH GALACTOMANNOPROTEIN MP1 (AFU_ORTHOLOGUE AFUA_4G03240)"/>
    <property type="match status" value="1"/>
</dbReference>
<evidence type="ECO:0000313" key="3">
    <source>
        <dbReference type="Proteomes" id="UP001063166"/>
    </source>
</evidence>
<organism evidence="2 3">
    <name type="scientific">Lyophyllum shimeji</name>
    <name type="common">Hon-shimeji</name>
    <name type="synonym">Tricholoma shimeji</name>
    <dbReference type="NCBI Taxonomy" id="47721"/>
    <lineage>
        <taxon>Eukaryota</taxon>
        <taxon>Fungi</taxon>
        <taxon>Dikarya</taxon>
        <taxon>Basidiomycota</taxon>
        <taxon>Agaricomycotina</taxon>
        <taxon>Agaricomycetes</taxon>
        <taxon>Agaricomycetidae</taxon>
        <taxon>Agaricales</taxon>
        <taxon>Tricholomatineae</taxon>
        <taxon>Lyophyllaceae</taxon>
        <taxon>Lyophyllum</taxon>
    </lineage>
</organism>
<evidence type="ECO:0000313" key="2">
    <source>
        <dbReference type="EMBL" id="GLB38907.1"/>
    </source>
</evidence>
<dbReference type="Pfam" id="PF12296">
    <property type="entry name" value="HsbA"/>
    <property type="match status" value="1"/>
</dbReference>
<dbReference type="InterPro" id="IPR021054">
    <property type="entry name" value="Cell_wall_mannoprotein_1"/>
</dbReference>
<name>A0A9P3UN27_LYOSH</name>
<dbReference type="AlphaFoldDB" id="A0A9P3UN27"/>
<sequence length="178" mass="18824">MRFFSAFFLLASVVVAGFAASVANVKSDIGQTLTFVKALDDAINKIPSNGATLSQGIAIQSNLIKAENALDKGTTDVKATPPFDADASKDILAAFKTIVPTNVHLLKNVVAKKASIVRIPFPGIAGLVRDALKKLQASSDAFQNVLIESYHSEDDKNEARGIKGELDAAFGDAVRAYS</sequence>
<proteinExistence type="predicted"/>
<evidence type="ECO:0000256" key="1">
    <source>
        <dbReference type="SAM" id="SignalP"/>
    </source>
</evidence>
<evidence type="ECO:0008006" key="4">
    <source>
        <dbReference type="Google" id="ProtNLM"/>
    </source>
</evidence>
<keyword evidence="1" id="KW-0732">Signal</keyword>
<dbReference type="PANTHER" id="PTHR38123:SF1">
    <property type="entry name" value="HYDROPHOBIC SURFACE BINDING PROTEIN"/>
    <property type="match status" value="1"/>
</dbReference>
<gene>
    <name evidence="2" type="ORF">LshimejAT787_0600690</name>
</gene>
<feature type="signal peptide" evidence="1">
    <location>
        <begin position="1"/>
        <end position="19"/>
    </location>
</feature>